<feature type="transmembrane region" description="Helical" evidence="13">
    <location>
        <begin position="48"/>
        <end position="68"/>
    </location>
</feature>
<dbReference type="InterPro" id="IPR052168">
    <property type="entry name" value="Cytochrome_b561_oxidase"/>
</dbReference>
<organism evidence="15 16">
    <name type="scientific">Candidatus Odyssella acanthamoebae</name>
    <dbReference type="NCBI Taxonomy" id="91604"/>
    <lineage>
        <taxon>Bacteria</taxon>
        <taxon>Pseudomonadati</taxon>
        <taxon>Pseudomonadota</taxon>
        <taxon>Alphaproteobacteria</taxon>
        <taxon>Holosporales</taxon>
        <taxon>Candidatus Paracaedibacteraceae</taxon>
        <taxon>Candidatus Odyssella</taxon>
    </lineage>
</organism>
<evidence type="ECO:0000256" key="2">
    <source>
        <dbReference type="ARBA" id="ARBA00004651"/>
    </source>
</evidence>
<dbReference type="KEGG" id="paca:ID47_10375"/>
<evidence type="ECO:0000256" key="1">
    <source>
        <dbReference type="ARBA" id="ARBA00001970"/>
    </source>
</evidence>
<keyword evidence="4" id="KW-1003">Cell membrane</keyword>
<dbReference type="InterPro" id="IPR016174">
    <property type="entry name" value="Di-haem_cyt_TM"/>
</dbReference>
<feature type="transmembrane region" description="Helical" evidence="13">
    <location>
        <begin position="12"/>
        <end position="36"/>
    </location>
</feature>
<keyword evidence="5" id="KW-0349">Heme</keyword>
<dbReference type="GO" id="GO:0022904">
    <property type="term" value="P:respiratory electron transport chain"/>
    <property type="evidence" value="ECO:0007669"/>
    <property type="project" value="InterPro"/>
</dbReference>
<keyword evidence="8" id="KW-0249">Electron transport</keyword>
<dbReference type="GO" id="GO:0005886">
    <property type="term" value="C:plasma membrane"/>
    <property type="evidence" value="ECO:0007669"/>
    <property type="project" value="UniProtKB-SubCell"/>
</dbReference>
<proteinExistence type="inferred from homology"/>
<dbReference type="GO" id="GO:0046872">
    <property type="term" value="F:metal ion binding"/>
    <property type="evidence" value="ECO:0007669"/>
    <property type="project" value="UniProtKB-KW"/>
</dbReference>
<comment type="similarity">
    <text evidence="12">Belongs to the cytochrome b561 family.</text>
</comment>
<name>A0A077AYI6_9PROT</name>
<dbReference type="PANTHER" id="PTHR30529:SF1">
    <property type="entry name" value="CYTOCHROME B561 HOMOLOG 2"/>
    <property type="match status" value="1"/>
</dbReference>
<feature type="transmembrane region" description="Helical" evidence="13">
    <location>
        <begin position="89"/>
        <end position="109"/>
    </location>
</feature>
<keyword evidence="6 13" id="KW-0812">Transmembrane</keyword>
<evidence type="ECO:0000259" key="14">
    <source>
        <dbReference type="Pfam" id="PF01292"/>
    </source>
</evidence>
<evidence type="ECO:0000256" key="8">
    <source>
        <dbReference type="ARBA" id="ARBA00022982"/>
    </source>
</evidence>
<keyword evidence="7" id="KW-0479">Metal-binding</keyword>
<feature type="domain" description="Cytochrome b561 bacterial/Ni-hydrogenase" evidence="14">
    <location>
        <begin position="10"/>
        <end position="175"/>
    </location>
</feature>
<protein>
    <recommendedName>
        <fullName evidence="14">Cytochrome b561 bacterial/Ni-hydrogenase domain-containing protein</fullName>
    </recommendedName>
</protein>
<dbReference type="InterPro" id="IPR011577">
    <property type="entry name" value="Cyt_b561_bac/Ni-Hgenase"/>
</dbReference>
<dbReference type="Pfam" id="PF01292">
    <property type="entry name" value="Ni_hydr_CYTB"/>
    <property type="match status" value="1"/>
</dbReference>
<comment type="subcellular location">
    <subcellularLocation>
        <location evidence="2">Cell membrane</location>
        <topology evidence="2">Multi-pass membrane protein</topology>
    </subcellularLocation>
</comment>
<dbReference type="GO" id="GO:0020037">
    <property type="term" value="F:heme binding"/>
    <property type="evidence" value="ECO:0007669"/>
    <property type="project" value="TreeGrafter"/>
</dbReference>
<dbReference type="AlphaFoldDB" id="A0A077AYI6"/>
<dbReference type="PANTHER" id="PTHR30529">
    <property type="entry name" value="CYTOCHROME B561"/>
    <property type="match status" value="1"/>
</dbReference>
<accession>A0A077AYI6</accession>
<dbReference type="Gene3D" id="1.20.950.20">
    <property type="entry name" value="Transmembrane di-heme cytochromes, Chain C"/>
    <property type="match status" value="1"/>
</dbReference>
<keyword evidence="11 13" id="KW-0472">Membrane</keyword>
<dbReference type="Proteomes" id="UP000028926">
    <property type="component" value="Chromosome"/>
</dbReference>
<evidence type="ECO:0000256" key="9">
    <source>
        <dbReference type="ARBA" id="ARBA00022989"/>
    </source>
</evidence>
<evidence type="ECO:0000256" key="7">
    <source>
        <dbReference type="ARBA" id="ARBA00022723"/>
    </source>
</evidence>
<comment type="cofactor">
    <cofactor evidence="1">
        <name>heme b</name>
        <dbReference type="ChEBI" id="CHEBI:60344"/>
    </cofactor>
</comment>
<sequence>MNLKNETNSWGIVARLFHWSIAFLILGLLYVGLIMVDMVNSPEKFELYGYHKSLGVIILALIILRLIWRWINTTPTVPTPGLASRLSAPVLYILMLMMPVSGIIMSQGGGHPISLFGWFTLPTLIEKNPSLGKLAWQIHGYTGKILIGMICLHFIAALYHQWILKNNLLRRMIKGH</sequence>
<evidence type="ECO:0000313" key="16">
    <source>
        <dbReference type="Proteomes" id="UP000028926"/>
    </source>
</evidence>
<evidence type="ECO:0000256" key="5">
    <source>
        <dbReference type="ARBA" id="ARBA00022617"/>
    </source>
</evidence>
<evidence type="ECO:0000256" key="12">
    <source>
        <dbReference type="ARBA" id="ARBA00037975"/>
    </source>
</evidence>
<evidence type="ECO:0000256" key="3">
    <source>
        <dbReference type="ARBA" id="ARBA00022448"/>
    </source>
</evidence>
<dbReference type="SUPFAM" id="SSF81342">
    <property type="entry name" value="Transmembrane di-heme cytochromes"/>
    <property type="match status" value="1"/>
</dbReference>
<evidence type="ECO:0000256" key="6">
    <source>
        <dbReference type="ARBA" id="ARBA00022692"/>
    </source>
</evidence>
<feature type="transmembrane region" description="Helical" evidence="13">
    <location>
        <begin position="145"/>
        <end position="164"/>
    </location>
</feature>
<evidence type="ECO:0000256" key="4">
    <source>
        <dbReference type="ARBA" id="ARBA00022475"/>
    </source>
</evidence>
<dbReference type="GO" id="GO:0009055">
    <property type="term" value="F:electron transfer activity"/>
    <property type="evidence" value="ECO:0007669"/>
    <property type="project" value="InterPro"/>
</dbReference>
<reference evidence="15 16" key="1">
    <citation type="submission" date="2014-07" db="EMBL/GenBank/DDBJ databases">
        <title>Comparative genomic insights into amoeba endosymbionts belonging to the families of Holosporaceae and Candidatus Midichloriaceae within Rickettsiales.</title>
        <authorList>
            <person name="Wang Z."/>
            <person name="Wu M."/>
        </authorList>
    </citation>
    <scope>NUCLEOTIDE SEQUENCE [LARGE SCALE GENOMIC DNA]</scope>
    <source>
        <strain evidence="15">PRA3</strain>
    </source>
</reference>
<evidence type="ECO:0000256" key="10">
    <source>
        <dbReference type="ARBA" id="ARBA00023004"/>
    </source>
</evidence>
<evidence type="ECO:0000256" key="11">
    <source>
        <dbReference type="ARBA" id="ARBA00023136"/>
    </source>
</evidence>
<dbReference type="eggNOG" id="COG3038">
    <property type="taxonomic scope" value="Bacteria"/>
</dbReference>
<evidence type="ECO:0000313" key="15">
    <source>
        <dbReference type="EMBL" id="AIK97049.1"/>
    </source>
</evidence>
<gene>
    <name evidence="15" type="ORF">ID47_10375</name>
</gene>
<keyword evidence="9 13" id="KW-1133">Transmembrane helix</keyword>
<dbReference type="HOGENOM" id="CLU_095321_4_2_5"/>
<evidence type="ECO:0000256" key="13">
    <source>
        <dbReference type="SAM" id="Phobius"/>
    </source>
</evidence>
<keyword evidence="3" id="KW-0813">Transport</keyword>
<keyword evidence="10" id="KW-0408">Iron</keyword>
<dbReference type="EMBL" id="CP008941">
    <property type="protein sequence ID" value="AIK97049.1"/>
    <property type="molecule type" value="Genomic_DNA"/>
</dbReference>
<keyword evidence="16" id="KW-1185">Reference proteome</keyword>